<dbReference type="Pfam" id="PF00270">
    <property type="entry name" value="DEAD"/>
    <property type="match status" value="1"/>
</dbReference>
<organism evidence="18">
    <name type="scientific">Candidatus Berkiella cookevillensis</name>
    <dbReference type="NCBI Taxonomy" id="437022"/>
    <lineage>
        <taxon>Bacteria</taxon>
        <taxon>Pseudomonadati</taxon>
        <taxon>Pseudomonadota</taxon>
        <taxon>Gammaproteobacteria</taxon>
        <taxon>Candidatus Berkiellales</taxon>
        <taxon>Candidatus Berkiellaceae</taxon>
        <taxon>Candidatus Berkiella</taxon>
    </lineage>
</organism>
<keyword evidence="10 15" id="KW-0234">DNA repair</keyword>
<evidence type="ECO:0000256" key="10">
    <source>
        <dbReference type="ARBA" id="ARBA00023204"/>
    </source>
</evidence>
<keyword evidence="9 15" id="KW-0233">DNA recombination</keyword>
<evidence type="ECO:0000313" key="19">
    <source>
        <dbReference type="EMBL" id="MCS5707455.1"/>
    </source>
</evidence>
<dbReference type="EMBL" id="LKHV02000001">
    <property type="protein sequence ID" value="MCS5707455.1"/>
    <property type="molecule type" value="Genomic_DNA"/>
</dbReference>
<dbReference type="Pfam" id="PF00271">
    <property type="entry name" value="Helicase_C"/>
    <property type="match status" value="1"/>
</dbReference>
<evidence type="ECO:0000256" key="8">
    <source>
        <dbReference type="ARBA" id="ARBA00023125"/>
    </source>
</evidence>
<dbReference type="SMART" id="SM00490">
    <property type="entry name" value="HELICc"/>
    <property type="match status" value="1"/>
</dbReference>
<dbReference type="InterPro" id="IPR027417">
    <property type="entry name" value="P-loop_NTPase"/>
</dbReference>
<dbReference type="NCBIfam" id="TIGR00643">
    <property type="entry name" value="recG"/>
    <property type="match status" value="1"/>
</dbReference>
<reference evidence="18" key="1">
    <citation type="submission" date="2015-09" db="EMBL/GenBank/DDBJ databases">
        <title>Draft Genome Sequences of Two Novel Amoeba-resistant Intranuclear Bacteria, Candidatus Berkiella cookevillensis and Candidatus Berkiella aquae.</title>
        <authorList>
            <person name="Mehari Y.T."/>
            <person name="Arivett B.A."/>
            <person name="Farone A.L."/>
            <person name="Gunderson J.H."/>
            <person name="Farone M.B."/>
        </authorList>
    </citation>
    <scope>NUCLEOTIDE SEQUENCE [LARGE SCALE GENOMIC DNA]</scope>
    <source>
        <strain evidence="18">CC99</strain>
    </source>
</reference>
<dbReference type="STRING" id="437022.CC99x_00471"/>
<dbReference type="GO" id="GO:0006281">
    <property type="term" value="P:DNA repair"/>
    <property type="evidence" value="ECO:0007669"/>
    <property type="project" value="UniProtKB-UniRule"/>
</dbReference>
<keyword evidence="7 15" id="KW-0067">ATP-binding</keyword>
<evidence type="ECO:0000256" key="13">
    <source>
        <dbReference type="ARBA" id="ARBA00034808"/>
    </source>
</evidence>
<evidence type="ECO:0000313" key="18">
    <source>
        <dbReference type="EMBL" id="KRG19459.1"/>
    </source>
</evidence>
<dbReference type="PATRIC" id="fig|1590042.3.peg.488"/>
<reference evidence="19" key="3">
    <citation type="submission" date="2021-06" db="EMBL/GenBank/DDBJ databases">
        <title>Genomic Description and Analysis of Intracellular Bacteria, Candidatus Berkiella cookevillensis and Candidatus Berkiella aquae.</title>
        <authorList>
            <person name="Kidane D.T."/>
            <person name="Mehari Y.T."/>
            <person name="Rice F.C."/>
            <person name="Arivett B.A."/>
            <person name="Farone A.L."/>
            <person name="Berk S.G."/>
            <person name="Farone M.B."/>
        </authorList>
    </citation>
    <scope>NUCLEOTIDE SEQUENCE</scope>
    <source>
        <strain evidence="19">CC99</strain>
    </source>
</reference>
<evidence type="ECO:0000256" key="14">
    <source>
        <dbReference type="ARBA" id="ARBA00048988"/>
    </source>
</evidence>
<name>A0A0Q9YTR9_9GAMM</name>
<dbReference type="OrthoDB" id="9804325at2"/>
<dbReference type="CDD" id="cd17992">
    <property type="entry name" value="DEXHc_RecG"/>
    <property type="match status" value="1"/>
</dbReference>
<comment type="catalytic activity">
    <reaction evidence="12 15">
        <text>Couples ATP hydrolysis with the unwinding of duplex DNA by translocating in the 3'-5' direction.</text>
        <dbReference type="EC" id="5.6.2.4"/>
    </reaction>
</comment>
<keyword evidence="5 15" id="KW-0378">Hydrolase</keyword>
<keyword evidence="11" id="KW-0413">Isomerase</keyword>
<dbReference type="FunFam" id="3.40.50.300:FF:000391">
    <property type="entry name" value="ATP-dependent DNA helicase RecG"/>
    <property type="match status" value="1"/>
</dbReference>
<evidence type="ECO:0000256" key="2">
    <source>
        <dbReference type="ARBA" id="ARBA00017846"/>
    </source>
</evidence>
<evidence type="ECO:0000313" key="20">
    <source>
        <dbReference type="Proteomes" id="UP000051494"/>
    </source>
</evidence>
<evidence type="ECO:0000256" key="5">
    <source>
        <dbReference type="ARBA" id="ARBA00022801"/>
    </source>
</evidence>
<dbReference type="InterPro" id="IPR047112">
    <property type="entry name" value="RecG/Mfd"/>
</dbReference>
<dbReference type="InterPro" id="IPR001650">
    <property type="entry name" value="Helicase_C-like"/>
</dbReference>
<accession>A0A0Q9YTR9</accession>
<dbReference type="GO" id="GO:0043138">
    <property type="term" value="F:3'-5' DNA helicase activity"/>
    <property type="evidence" value="ECO:0007669"/>
    <property type="project" value="UniProtKB-EC"/>
</dbReference>
<dbReference type="RefSeq" id="WP_057623273.1">
    <property type="nucleotide sequence ID" value="NZ_LKHV02000001.1"/>
</dbReference>
<dbReference type="PROSITE" id="PS51192">
    <property type="entry name" value="HELICASE_ATP_BIND_1"/>
    <property type="match status" value="1"/>
</dbReference>
<dbReference type="PROSITE" id="PS51194">
    <property type="entry name" value="HELICASE_CTER"/>
    <property type="match status" value="1"/>
</dbReference>
<dbReference type="CDD" id="cd04488">
    <property type="entry name" value="RecG_wedge_OBF"/>
    <property type="match status" value="1"/>
</dbReference>
<keyword evidence="8" id="KW-0238">DNA-binding</keyword>
<evidence type="ECO:0000256" key="7">
    <source>
        <dbReference type="ARBA" id="ARBA00022840"/>
    </source>
</evidence>
<feature type="domain" description="Helicase ATP-binding" evidence="16">
    <location>
        <begin position="291"/>
        <end position="458"/>
    </location>
</feature>
<dbReference type="NCBIfam" id="NF008168">
    <property type="entry name" value="PRK10917.2-2"/>
    <property type="match status" value="1"/>
</dbReference>
<evidence type="ECO:0000256" key="6">
    <source>
        <dbReference type="ARBA" id="ARBA00022806"/>
    </source>
</evidence>
<dbReference type="Proteomes" id="UP000051494">
    <property type="component" value="Unassembled WGS sequence"/>
</dbReference>
<dbReference type="Gene3D" id="2.40.50.140">
    <property type="entry name" value="Nucleic acid-binding proteins"/>
    <property type="match status" value="1"/>
</dbReference>
<dbReference type="InterPro" id="IPR012340">
    <property type="entry name" value="NA-bd_OB-fold"/>
</dbReference>
<keyword evidence="6 15" id="KW-0347">Helicase</keyword>
<dbReference type="EMBL" id="LKHV01000002">
    <property type="protein sequence ID" value="KRG19459.1"/>
    <property type="molecule type" value="Genomic_DNA"/>
</dbReference>
<dbReference type="AlphaFoldDB" id="A0A0Q9YTR9"/>
<keyword evidence="20" id="KW-1185">Reference proteome</keyword>
<dbReference type="GO" id="GO:0006310">
    <property type="term" value="P:DNA recombination"/>
    <property type="evidence" value="ECO:0007669"/>
    <property type="project" value="UniProtKB-UniRule"/>
</dbReference>
<dbReference type="Pfam" id="PF19833">
    <property type="entry name" value="RecG_dom3_C"/>
    <property type="match status" value="1"/>
</dbReference>
<evidence type="ECO:0000256" key="9">
    <source>
        <dbReference type="ARBA" id="ARBA00023172"/>
    </source>
</evidence>
<dbReference type="NCBIfam" id="NF008165">
    <property type="entry name" value="PRK10917.1-3"/>
    <property type="match status" value="1"/>
</dbReference>
<reference evidence="19" key="2">
    <citation type="journal article" date="2016" name="Genome Announc.">
        <title>Draft Genome Sequences of Two Novel Amoeba-Resistant Intranuclear Bacteria, 'Candidatus Berkiella cookevillensis' and 'Candidatus Berkiella aquae'.</title>
        <authorList>
            <person name="Mehari Y.T."/>
            <person name="Arivett B.A."/>
            <person name="Farone A.L."/>
            <person name="Gunderson J.H."/>
            <person name="Farone M.B."/>
        </authorList>
    </citation>
    <scope>NUCLEOTIDE SEQUENCE</scope>
    <source>
        <strain evidence="19">CC99</strain>
    </source>
</reference>
<dbReference type="InterPro" id="IPR014001">
    <property type="entry name" value="Helicase_ATP-bd"/>
</dbReference>
<evidence type="ECO:0000256" key="15">
    <source>
        <dbReference type="RuleBase" id="RU363016"/>
    </source>
</evidence>
<gene>
    <name evidence="18" type="primary">recG</name>
    <name evidence="19" type="ORF">CC99x_000910</name>
    <name evidence="18" type="ORF">CC99x_00471</name>
</gene>
<dbReference type="SMART" id="SM00487">
    <property type="entry name" value="DEXDc"/>
    <property type="match status" value="1"/>
</dbReference>
<dbReference type="InterPro" id="IPR004609">
    <property type="entry name" value="ATP-dep_DNA_helicase_RecG"/>
</dbReference>
<dbReference type="PANTHER" id="PTHR47964">
    <property type="entry name" value="ATP-DEPENDENT DNA HELICASE HOMOLOG RECG, CHLOROPLASTIC"/>
    <property type="match status" value="1"/>
</dbReference>
<dbReference type="InterPro" id="IPR033454">
    <property type="entry name" value="RecG_wedge"/>
</dbReference>
<dbReference type="Pfam" id="PF17191">
    <property type="entry name" value="RecG_wedge"/>
    <property type="match status" value="1"/>
</dbReference>
<dbReference type="SUPFAM" id="SSF50249">
    <property type="entry name" value="Nucleic acid-binding proteins"/>
    <property type="match status" value="1"/>
</dbReference>
<protein>
    <recommendedName>
        <fullName evidence="2 15">ATP-dependent DNA helicase RecG</fullName>
        <ecNumber evidence="13 15">5.6.2.4</ecNumber>
    </recommendedName>
</protein>
<evidence type="ECO:0000256" key="1">
    <source>
        <dbReference type="ARBA" id="ARBA00007504"/>
    </source>
</evidence>
<evidence type="ECO:0000259" key="16">
    <source>
        <dbReference type="PROSITE" id="PS51192"/>
    </source>
</evidence>
<dbReference type="NCBIfam" id="NF008163">
    <property type="entry name" value="PRK10917.1-1"/>
    <property type="match status" value="1"/>
</dbReference>
<keyword evidence="3 15" id="KW-0547">Nucleotide-binding</keyword>
<dbReference type="InterPro" id="IPR045562">
    <property type="entry name" value="RecG_dom3_C"/>
</dbReference>
<feature type="domain" description="Helicase C-terminal" evidence="17">
    <location>
        <begin position="480"/>
        <end position="637"/>
    </location>
</feature>
<sequence>MNNIPQRDVIQSYTWFDSVLTLKGVGESISEKLAKLDIVTLGDVLLHFPYRYQDRTRLVPIRDTLLENEALIQGSIISYQEVTNKRKQLIVTLEDGSGIIRLVFFHYYANMLKSFKLGALLRCFGEVKLFQKGKTMVHPEYQLVTEDSLVDSHLCPVYASVSGISQNWWRKIIRSLLAYRGDLFAQDPVWEKIIDERFGIDFLAALEKIHLPSPDCDKLLLLERKDNAYQRLIFEELLAHRTSLARVREINHQHCATPLLIEKEKIDALKAQLPFTLTAGQAQAFAEIQSDLAKDKPMLRLLQGDVGSGKTVIALLSASIAIENNKQVAIMAPTEVLAGQLFQQFQHYFVASEVKVVLLVGSLKEKQKKQICDEIKEHHAHIIVGTHALFQDRIHFADLGLVVIDEQHRFGVHQRLSLNQKGGQETAMTVPHQLIMTATPIPRTLCMSYYTHLDTSQILTLPQGRKSIQTVAVSNQKRDEIIARIERHCEQNEQVYWVCALVDESEHLEAQAANDTYLALKQRLPNLSIGLVHGKLKANEKEAIMNAFYAGEIHLLVATTVIEVGVNVPNATLMVIENAERFGLSQLHQLRGRVGRGAQQSYCVLLYQTPLSHFAKERLMTMRSTTDGFEIAEKDLQLRGPGEVLGTRQSGLQQLKVAHFARDFAQIPKVNQFLSEHPLGIASQQLLMERWFKRKTEYAKV</sequence>
<proteinExistence type="inferred from homology"/>
<dbReference type="PANTHER" id="PTHR47964:SF1">
    <property type="entry name" value="ATP-DEPENDENT DNA HELICASE HOMOLOG RECG, CHLOROPLASTIC"/>
    <property type="match status" value="1"/>
</dbReference>
<dbReference type="SUPFAM" id="SSF52540">
    <property type="entry name" value="P-loop containing nucleoside triphosphate hydrolases"/>
    <property type="match status" value="1"/>
</dbReference>
<evidence type="ECO:0000259" key="17">
    <source>
        <dbReference type="PROSITE" id="PS51194"/>
    </source>
</evidence>
<comment type="catalytic activity">
    <reaction evidence="14 15">
        <text>ATP + H2O = ADP + phosphate + H(+)</text>
        <dbReference type="Rhea" id="RHEA:13065"/>
        <dbReference type="ChEBI" id="CHEBI:15377"/>
        <dbReference type="ChEBI" id="CHEBI:15378"/>
        <dbReference type="ChEBI" id="CHEBI:30616"/>
        <dbReference type="ChEBI" id="CHEBI:43474"/>
        <dbReference type="ChEBI" id="CHEBI:456216"/>
        <dbReference type="EC" id="5.6.2.4"/>
    </reaction>
</comment>
<evidence type="ECO:0000256" key="11">
    <source>
        <dbReference type="ARBA" id="ARBA00023235"/>
    </source>
</evidence>
<evidence type="ECO:0000256" key="3">
    <source>
        <dbReference type="ARBA" id="ARBA00022741"/>
    </source>
</evidence>
<dbReference type="GO" id="GO:0003677">
    <property type="term" value="F:DNA binding"/>
    <property type="evidence" value="ECO:0007669"/>
    <property type="project" value="UniProtKB-KW"/>
</dbReference>
<keyword evidence="4 15" id="KW-0227">DNA damage</keyword>
<dbReference type="InterPro" id="IPR011545">
    <property type="entry name" value="DEAD/DEAH_box_helicase_dom"/>
</dbReference>
<dbReference type="GO" id="GO:0016787">
    <property type="term" value="F:hydrolase activity"/>
    <property type="evidence" value="ECO:0007669"/>
    <property type="project" value="UniProtKB-KW"/>
</dbReference>
<dbReference type="GO" id="GO:0005524">
    <property type="term" value="F:ATP binding"/>
    <property type="evidence" value="ECO:0007669"/>
    <property type="project" value="UniProtKB-KW"/>
</dbReference>
<comment type="function">
    <text evidence="15">Plays a critical role in recombination and DNA repair. Helps process Holliday junction intermediates to mature products by catalyzing branch migration. Has replication fork regression activity, unwinds stalled or blocked replication forks to make a HJ that can be resolved. Has a DNA unwinding activity characteristic of a DNA helicase with 3'-5' polarity.</text>
</comment>
<dbReference type="Gene3D" id="3.40.50.300">
    <property type="entry name" value="P-loop containing nucleotide triphosphate hydrolases"/>
    <property type="match status" value="2"/>
</dbReference>
<evidence type="ECO:0000256" key="4">
    <source>
        <dbReference type="ARBA" id="ARBA00022763"/>
    </source>
</evidence>
<comment type="caution">
    <text evidence="18">The sequence shown here is derived from an EMBL/GenBank/DDBJ whole genome shotgun (WGS) entry which is preliminary data.</text>
</comment>
<comment type="similarity">
    <text evidence="1 15">Belongs to the helicase family. RecG subfamily.</text>
</comment>
<dbReference type="EC" id="5.6.2.4" evidence="13 15"/>
<evidence type="ECO:0000256" key="12">
    <source>
        <dbReference type="ARBA" id="ARBA00034617"/>
    </source>
</evidence>